<dbReference type="OMA" id="IQHNVEI"/>
<dbReference type="InParanoid" id="B0WTB6"/>
<reference evidence="1" key="1">
    <citation type="submission" date="2007-03" db="EMBL/GenBank/DDBJ databases">
        <title>Annotation of Culex pipiens quinquefasciatus.</title>
        <authorList>
            <consortium name="The Broad Institute Genome Sequencing Platform"/>
            <person name="Atkinson P.W."/>
            <person name="Hemingway J."/>
            <person name="Christensen B.M."/>
            <person name="Higgs S."/>
            <person name="Kodira C."/>
            <person name="Hannick L."/>
            <person name="Megy K."/>
            <person name="O'Leary S."/>
            <person name="Pearson M."/>
            <person name="Haas B.J."/>
            <person name="Mauceli E."/>
            <person name="Wortman J.R."/>
            <person name="Lee N.H."/>
            <person name="Guigo R."/>
            <person name="Stanke M."/>
            <person name="Alvarado L."/>
            <person name="Amedeo P."/>
            <person name="Antoine C.H."/>
            <person name="Arensburger P."/>
            <person name="Bidwell S.L."/>
            <person name="Crawford M."/>
            <person name="Camaro F."/>
            <person name="Devon K."/>
            <person name="Engels R."/>
            <person name="Hammond M."/>
            <person name="Howarth C."/>
            <person name="Koehrsen M."/>
            <person name="Lawson D."/>
            <person name="Montgomery P."/>
            <person name="Nene V."/>
            <person name="Nusbaum C."/>
            <person name="Puiu D."/>
            <person name="Romero-Severson J."/>
            <person name="Severson D.W."/>
            <person name="Shumway M."/>
            <person name="Sisk P."/>
            <person name="Stolte C."/>
            <person name="Zeng Q."/>
            <person name="Eisenstadt E."/>
            <person name="Fraser-Liggett C."/>
            <person name="Strausberg R."/>
            <person name="Galagan J."/>
            <person name="Birren B."/>
            <person name="Collins F.H."/>
        </authorList>
    </citation>
    <scope>NUCLEOTIDE SEQUENCE [LARGE SCALE GENOMIC DNA]</scope>
    <source>
        <strain evidence="1">JHB</strain>
    </source>
</reference>
<accession>B0WTB6</accession>
<evidence type="ECO:0000313" key="1">
    <source>
        <dbReference type="EMBL" id="EDS34350.1"/>
    </source>
</evidence>
<gene>
    <name evidence="2" type="primary">6042898</name>
    <name evidence="1" type="ORF">CpipJ_CPIJ010255</name>
</gene>
<dbReference type="EMBL" id="DS232084">
    <property type="protein sequence ID" value="EDS34350.1"/>
    <property type="molecule type" value="Genomic_DNA"/>
</dbReference>
<dbReference type="InterPro" id="IPR029063">
    <property type="entry name" value="SAM-dependent_MTases_sf"/>
</dbReference>
<dbReference type="KEGG" id="cqu:CpipJ_CPIJ010255"/>
<proteinExistence type="predicted"/>
<dbReference type="VEuPathDB" id="VectorBase:CQUJHB017449"/>
<reference evidence="2" key="2">
    <citation type="submission" date="2020-05" db="UniProtKB">
        <authorList>
            <consortium name="EnsemblMetazoa"/>
        </authorList>
    </citation>
    <scope>IDENTIFICATION</scope>
    <source>
        <strain evidence="2">JHB</strain>
    </source>
</reference>
<dbReference type="AlphaFoldDB" id="B0WTB6"/>
<dbReference type="OrthoDB" id="7771310at2759"/>
<evidence type="ECO:0000313" key="3">
    <source>
        <dbReference type="Proteomes" id="UP000002320"/>
    </source>
</evidence>
<name>B0WTB6_CULQU</name>
<keyword evidence="1" id="KW-0808">Transferase</keyword>
<dbReference type="VEuPathDB" id="VectorBase:CPIJ010255"/>
<dbReference type="eggNOG" id="ENOG502S1MZ">
    <property type="taxonomic scope" value="Eukaryota"/>
</dbReference>
<dbReference type="Gene3D" id="3.40.50.150">
    <property type="entry name" value="Vaccinia Virus protein VP39"/>
    <property type="match status" value="2"/>
</dbReference>
<sequence length="253" mass="29439">MNKPNLYHRANGLQRRDAEEILDEFGHLLKWREDGKDSLLDVGSGCGDVLVDFVIPLIPQNFVIILGTDISEQMVRFARKIYSGRKNVSFDRLDIGGDVQHIAFANIFNLLRAEGDCLLTFLARNPIFDIYYQLSKTDKWKKYMSDVDRFISPYQYCENPSEEIGKILSSVGFNKYKIQIMDRIYEYKGIDSLKPVLAVNPFCERMPLDLQEDFMDDYIDIVRKMAYHKNGHEDANDYKFITPYKLVIVYASK</sequence>
<dbReference type="STRING" id="7176.B0WTB6"/>
<organism>
    <name type="scientific">Culex quinquefasciatus</name>
    <name type="common">Southern house mosquito</name>
    <name type="synonym">Culex pungens</name>
    <dbReference type="NCBI Taxonomy" id="7176"/>
    <lineage>
        <taxon>Eukaryota</taxon>
        <taxon>Metazoa</taxon>
        <taxon>Ecdysozoa</taxon>
        <taxon>Arthropoda</taxon>
        <taxon>Hexapoda</taxon>
        <taxon>Insecta</taxon>
        <taxon>Pterygota</taxon>
        <taxon>Neoptera</taxon>
        <taxon>Endopterygota</taxon>
        <taxon>Diptera</taxon>
        <taxon>Nematocera</taxon>
        <taxon>Culicoidea</taxon>
        <taxon>Culicidae</taxon>
        <taxon>Culicinae</taxon>
        <taxon>Culicini</taxon>
        <taxon>Culex</taxon>
        <taxon>Culex</taxon>
    </lineage>
</organism>
<dbReference type="HOGENOM" id="CLU_037990_5_0_1"/>
<dbReference type="FunCoup" id="B0WTB6">
    <property type="interactions" value="40"/>
</dbReference>
<dbReference type="SUPFAM" id="SSF53335">
    <property type="entry name" value="S-adenosyl-L-methionine-dependent methyltransferases"/>
    <property type="match status" value="1"/>
</dbReference>
<evidence type="ECO:0000313" key="2">
    <source>
        <dbReference type="EnsemblMetazoa" id="CPIJ010255-PA"/>
    </source>
</evidence>
<dbReference type="GO" id="GO:0016740">
    <property type="term" value="F:transferase activity"/>
    <property type="evidence" value="ECO:0007669"/>
    <property type="project" value="UniProtKB-KW"/>
</dbReference>
<dbReference type="EnsemblMetazoa" id="CPIJ010255-RA">
    <property type="protein sequence ID" value="CPIJ010255-PA"/>
    <property type="gene ID" value="CPIJ010255"/>
</dbReference>
<keyword evidence="3" id="KW-1185">Reference proteome</keyword>
<dbReference type="Proteomes" id="UP000002320">
    <property type="component" value="Unassembled WGS sequence"/>
</dbReference>
<protein>
    <submittedName>
        <fullName evidence="1 2">Juvenile hormone acid methyl transferase</fullName>
    </submittedName>
</protein>